<keyword evidence="8" id="KW-0547">Nucleotide-binding</keyword>
<name>A0A1F6TQF8_9PROT</name>
<keyword evidence="7" id="KW-0548">Nucleotidyltransferase</keyword>
<dbReference type="GO" id="GO:0003725">
    <property type="term" value="F:double-stranded RNA binding"/>
    <property type="evidence" value="ECO:0007669"/>
    <property type="project" value="InterPro"/>
</dbReference>
<dbReference type="GO" id="GO:0000049">
    <property type="term" value="F:tRNA binding"/>
    <property type="evidence" value="ECO:0007669"/>
    <property type="project" value="TreeGrafter"/>
</dbReference>
<dbReference type="STRING" id="1817764.A2637_04640"/>
<proteinExistence type="inferred from homology"/>
<evidence type="ECO:0000256" key="6">
    <source>
        <dbReference type="ARBA" id="ARBA00022694"/>
    </source>
</evidence>
<gene>
    <name evidence="12" type="ORF">A2637_04640</name>
</gene>
<dbReference type="PANTHER" id="PTHR17490">
    <property type="entry name" value="SUA5"/>
    <property type="match status" value="1"/>
</dbReference>
<dbReference type="InterPro" id="IPR050156">
    <property type="entry name" value="TC-AMP_synthase_SUA5"/>
</dbReference>
<keyword evidence="9" id="KW-0067">ATP-binding</keyword>
<keyword evidence="5" id="KW-0808">Transferase</keyword>
<protein>
    <recommendedName>
        <fullName evidence="3">L-threonylcarbamoyladenylate synthase</fullName>
        <ecNumber evidence="3">2.7.7.87</ecNumber>
    </recommendedName>
</protein>
<sequence length="181" mass="19459">MYSGALQQAATIIRRGGVVAYATEYCFGLGCDPFNRAAVIKLLRLKRRLMSKGLILIAADVKQLAPYVAEIPPQVLATWPGPHTWLLEPKTGTPRWITGSNMRIAVRITAHPQAAALCRAARMAIISTSANRAGEAPARSHHEVRRRFGKSVDYVVPGMVGGAPAPTPIRDAATGELVRPG</sequence>
<dbReference type="GO" id="GO:0006450">
    <property type="term" value="P:regulation of translational fidelity"/>
    <property type="evidence" value="ECO:0007669"/>
    <property type="project" value="TreeGrafter"/>
</dbReference>
<dbReference type="PROSITE" id="PS51163">
    <property type="entry name" value="YRDC"/>
    <property type="match status" value="1"/>
</dbReference>
<evidence type="ECO:0000256" key="3">
    <source>
        <dbReference type="ARBA" id="ARBA00012584"/>
    </source>
</evidence>
<dbReference type="EC" id="2.7.7.87" evidence="3"/>
<organism evidence="12 13">
    <name type="scientific">Candidatus Muproteobacteria bacterium RIFCSPHIGHO2_01_FULL_65_16</name>
    <dbReference type="NCBI Taxonomy" id="1817764"/>
    <lineage>
        <taxon>Bacteria</taxon>
        <taxon>Pseudomonadati</taxon>
        <taxon>Pseudomonadota</taxon>
        <taxon>Candidatus Muproteobacteria</taxon>
    </lineage>
</organism>
<accession>A0A1F6TQF8</accession>
<comment type="subcellular location">
    <subcellularLocation>
        <location evidence="1">Cytoplasm</location>
    </subcellularLocation>
</comment>
<evidence type="ECO:0000256" key="4">
    <source>
        <dbReference type="ARBA" id="ARBA00022490"/>
    </source>
</evidence>
<dbReference type="EMBL" id="MFSY01000021">
    <property type="protein sequence ID" value="OGI47358.1"/>
    <property type="molecule type" value="Genomic_DNA"/>
</dbReference>
<reference evidence="12 13" key="1">
    <citation type="journal article" date="2016" name="Nat. Commun.">
        <title>Thousands of microbial genomes shed light on interconnected biogeochemical processes in an aquifer system.</title>
        <authorList>
            <person name="Anantharaman K."/>
            <person name="Brown C.T."/>
            <person name="Hug L.A."/>
            <person name="Sharon I."/>
            <person name="Castelle C.J."/>
            <person name="Probst A.J."/>
            <person name="Thomas B.C."/>
            <person name="Singh A."/>
            <person name="Wilkins M.J."/>
            <person name="Karaoz U."/>
            <person name="Brodie E.L."/>
            <person name="Williams K.H."/>
            <person name="Hubbard S.S."/>
            <person name="Banfield J.F."/>
        </authorList>
    </citation>
    <scope>NUCLEOTIDE SEQUENCE [LARGE SCALE GENOMIC DNA]</scope>
</reference>
<evidence type="ECO:0000313" key="12">
    <source>
        <dbReference type="EMBL" id="OGI47358.1"/>
    </source>
</evidence>
<dbReference type="SUPFAM" id="SSF55821">
    <property type="entry name" value="YrdC/RibB"/>
    <property type="match status" value="1"/>
</dbReference>
<dbReference type="HAMAP" id="MF_01852">
    <property type="entry name" value="TsaC"/>
    <property type="match status" value="1"/>
</dbReference>
<evidence type="ECO:0000256" key="2">
    <source>
        <dbReference type="ARBA" id="ARBA00007663"/>
    </source>
</evidence>
<comment type="catalytic activity">
    <reaction evidence="10">
        <text>L-threonine + hydrogencarbonate + ATP = L-threonylcarbamoyladenylate + diphosphate + H2O</text>
        <dbReference type="Rhea" id="RHEA:36407"/>
        <dbReference type="ChEBI" id="CHEBI:15377"/>
        <dbReference type="ChEBI" id="CHEBI:17544"/>
        <dbReference type="ChEBI" id="CHEBI:30616"/>
        <dbReference type="ChEBI" id="CHEBI:33019"/>
        <dbReference type="ChEBI" id="CHEBI:57926"/>
        <dbReference type="ChEBI" id="CHEBI:73682"/>
        <dbReference type="EC" id="2.7.7.87"/>
    </reaction>
</comment>
<dbReference type="GO" id="GO:0002949">
    <property type="term" value="P:tRNA threonylcarbamoyladenosine modification"/>
    <property type="evidence" value="ECO:0007669"/>
    <property type="project" value="InterPro"/>
</dbReference>
<dbReference type="PANTHER" id="PTHR17490:SF18">
    <property type="entry name" value="THREONYLCARBAMOYL-AMP SYNTHASE"/>
    <property type="match status" value="1"/>
</dbReference>
<keyword evidence="4" id="KW-0963">Cytoplasm</keyword>
<evidence type="ECO:0000256" key="1">
    <source>
        <dbReference type="ARBA" id="ARBA00004496"/>
    </source>
</evidence>
<evidence type="ECO:0000259" key="11">
    <source>
        <dbReference type="PROSITE" id="PS51163"/>
    </source>
</evidence>
<evidence type="ECO:0000256" key="7">
    <source>
        <dbReference type="ARBA" id="ARBA00022695"/>
    </source>
</evidence>
<comment type="caution">
    <text evidence="12">The sequence shown here is derived from an EMBL/GenBank/DDBJ whole genome shotgun (WGS) entry which is preliminary data.</text>
</comment>
<dbReference type="InterPro" id="IPR023535">
    <property type="entry name" value="TC-AMP_synthase"/>
</dbReference>
<dbReference type="Pfam" id="PF01300">
    <property type="entry name" value="Sua5_yciO_yrdC"/>
    <property type="match status" value="1"/>
</dbReference>
<evidence type="ECO:0000256" key="9">
    <source>
        <dbReference type="ARBA" id="ARBA00022840"/>
    </source>
</evidence>
<keyword evidence="6" id="KW-0819">tRNA processing</keyword>
<evidence type="ECO:0000256" key="8">
    <source>
        <dbReference type="ARBA" id="ARBA00022741"/>
    </source>
</evidence>
<dbReference type="GO" id="GO:0005737">
    <property type="term" value="C:cytoplasm"/>
    <property type="evidence" value="ECO:0007669"/>
    <property type="project" value="UniProtKB-SubCell"/>
</dbReference>
<feature type="domain" description="YrdC-like" evidence="11">
    <location>
        <begin position="3"/>
        <end position="181"/>
    </location>
</feature>
<dbReference type="Gene3D" id="3.90.870.10">
    <property type="entry name" value="DHBP synthase"/>
    <property type="match status" value="1"/>
</dbReference>
<evidence type="ECO:0000313" key="13">
    <source>
        <dbReference type="Proteomes" id="UP000179360"/>
    </source>
</evidence>
<dbReference type="InterPro" id="IPR017945">
    <property type="entry name" value="DHBP_synth_RibB-like_a/b_dom"/>
</dbReference>
<dbReference type="Proteomes" id="UP000179360">
    <property type="component" value="Unassembled WGS sequence"/>
</dbReference>
<comment type="similarity">
    <text evidence="2">Belongs to the SUA5 family.</text>
</comment>
<evidence type="ECO:0000256" key="5">
    <source>
        <dbReference type="ARBA" id="ARBA00022679"/>
    </source>
</evidence>
<dbReference type="GO" id="GO:0061710">
    <property type="term" value="F:L-threonylcarbamoyladenylate synthase"/>
    <property type="evidence" value="ECO:0007669"/>
    <property type="project" value="UniProtKB-EC"/>
</dbReference>
<dbReference type="AlphaFoldDB" id="A0A1F6TQF8"/>
<evidence type="ECO:0000256" key="10">
    <source>
        <dbReference type="ARBA" id="ARBA00048366"/>
    </source>
</evidence>
<dbReference type="GO" id="GO:0005524">
    <property type="term" value="F:ATP binding"/>
    <property type="evidence" value="ECO:0007669"/>
    <property type="project" value="UniProtKB-KW"/>
</dbReference>
<dbReference type="InterPro" id="IPR006070">
    <property type="entry name" value="Sua5-like_dom"/>
</dbReference>